<accession>L1IWR3</accession>
<dbReference type="Gene3D" id="2.10.25.10">
    <property type="entry name" value="Laminin"/>
    <property type="match status" value="2"/>
</dbReference>
<dbReference type="RefSeq" id="XP_005827693.1">
    <property type="nucleotide sequence ID" value="XM_005827636.1"/>
</dbReference>
<evidence type="ECO:0000313" key="6">
    <source>
        <dbReference type="EMBL" id="EKX40713.1"/>
    </source>
</evidence>
<dbReference type="PROSITE" id="PS00022">
    <property type="entry name" value="EGF_1"/>
    <property type="match status" value="2"/>
</dbReference>
<dbReference type="AlphaFoldDB" id="L1IWR3"/>
<keyword evidence="4" id="KW-0732">Signal</keyword>
<evidence type="ECO:0000313" key="8">
    <source>
        <dbReference type="Proteomes" id="UP000011087"/>
    </source>
</evidence>
<feature type="domain" description="EGF-like" evidence="5">
    <location>
        <begin position="66"/>
        <end position="98"/>
    </location>
</feature>
<dbReference type="STRING" id="905079.L1IWR3"/>
<dbReference type="EnsemblProtists" id="EKX40713">
    <property type="protein sequence ID" value="EKX40713"/>
    <property type="gene ID" value="GUITHDRAFT_142579"/>
</dbReference>
<dbReference type="PROSITE" id="PS50026">
    <property type="entry name" value="EGF_3"/>
    <property type="match status" value="1"/>
</dbReference>
<dbReference type="KEGG" id="gtt:GUITHDRAFT_142579"/>
<evidence type="ECO:0000313" key="7">
    <source>
        <dbReference type="EnsemblProtists" id="EKX40713"/>
    </source>
</evidence>
<comment type="caution">
    <text evidence="2">Lacks conserved residue(s) required for the propagation of feature annotation.</text>
</comment>
<dbReference type="Proteomes" id="UP000011087">
    <property type="component" value="Unassembled WGS sequence"/>
</dbReference>
<evidence type="ECO:0000256" key="2">
    <source>
        <dbReference type="PROSITE-ProRule" id="PRU00076"/>
    </source>
</evidence>
<evidence type="ECO:0000256" key="3">
    <source>
        <dbReference type="SAM" id="Phobius"/>
    </source>
</evidence>
<reference evidence="8" key="2">
    <citation type="submission" date="2012-11" db="EMBL/GenBank/DDBJ databases">
        <authorList>
            <person name="Kuo A."/>
            <person name="Curtis B.A."/>
            <person name="Tanifuji G."/>
            <person name="Burki F."/>
            <person name="Gruber A."/>
            <person name="Irimia M."/>
            <person name="Maruyama S."/>
            <person name="Arias M.C."/>
            <person name="Ball S.G."/>
            <person name="Gile G.H."/>
            <person name="Hirakawa Y."/>
            <person name="Hopkins J.F."/>
            <person name="Rensing S.A."/>
            <person name="Schmutz J."/>
            <person name="Symeonidi A."/>
            <person name="Elias M."/>
            <person name="Eveleigh R.J."/>
            <person name="Herman E.K."/>
            <person name="Klute M.J."/>
            <person name="Nakayama T."/>
            <person name="Obornik M."/>
            <person name="Reyes-Prieto A."/>
            <person name="Armbrust E.V."/>
            <person name="Aves S.J."/>
            <person name="Beiko R.G."/>
            <person name="Coutinho P."/>
            <person name="Dacks J.B."/>
            <person name="Durnford D.G."/>
            <person name="Fast N.M."/>
            <person name="Green B.R."/>
            <person name="Grisdale C."/>
            <person name="Hempe F."/>
            <person name="Henrissat B."/>
            <person name="Hoppner M.P."/>
            <person name="Ishida K.-I."/>
            <person name="Kim E."/>
            <person name="Koreny L."/>
            <person name="Kroth P.G."/>
            <person name="Liu Y."/>
            <person name="Malik S.-B."/>
            <person name="Maier U.G."/>
            <person name="McRose D."/>
            <person name="Mock T."/>
            <person name="Neilson J.A."/>
            <person name="Onodera N.T."/>
            <person name="Poole A.M."/>
            <person name="Pritham E.J."/>
            <person name="Richards T.A."/>
            <person name="Rocap G."/>
            <person name="Roy S.W."/>
            <person name="Sarai C."/>
            <person name="Schaack S."/>
            <person name="Shirato S."/>
            <person name="Slamovits C.H."/>
            <person name="Spencer D.F."/>
            <person name="Suzuki S."/>
            <person name="Worden A.Z."/>
            <person name="Zauner S."/>
            <person name="Barry K."/>
            <person name="Bell C."/>
            <person name="Bharti A.K."/>
            <person name="Crow J.A."/>
            <person name="Grimwood J."/>
            <person name="Kramer R."/>
            <person name="Lindquist E."/>
            <person name="Lucas S."/>
            <person name="Salamov A."/>
            <person name="McFadden G.I."/>
            <person name="Lane C.E."/>
            <person name="Keeling P.J."/>
            <person name="Gray M.W."/>
            <person name="Grigoriev I.V."/>
            <person name="Archibald J.M."/>
        </authorList>
    </citation>
    <scope>NUCLEOTIDE SEQUENCE</scope>
    <source>
        <strain evidence="8">CCMP2712</strain>
    </source>
</reference>
<dbReference type="CDD" id="cd00054">
    <property type="entry name" value="EGF_CA"/>
    <property type="match status" value="1"/>
</dbReference>
<gene>
    <name evidence="6" type="ORF">GUITHDRAFT_142579</name>
</gene>
<dbReference type="eggNOG" id="KOG1225">
    <property type="taxonomic scope" value="Eukaryota"/>
</dbReference>
<evidence type="ECO:0000259" key="5">
    <source>
        <dbReference type="PROSITE" id="PS50026"/>
    </source>
</evidence>
<dbReference type="InterPro" id="IPR000742">
    <property type="entry name" value="EGF"/>
</dbReference>
<dbReference type="GeneID" id="17297362"/>
<reference evidence="6 8" key="1">
    <citation type="journal article" date="2012" name="Nature">
        <title>Algal genomes reveal evolutionary mosaicism and the fate of nucleomorphs.</title>
        <authorList>
            <consortium name="DOE Joint Genome Institute"/>
            <person name="Curtis B.A."/>
            <person name="Tanifuji G."/>
            <person name="Burki F."/>
            <person name="Gruber A."/>
            <person name="Irimia M."/>
            <person name="Maruyama S."/>
            <person name="Arias M.C."/>
            <person name="Ball S.G."/>
            <person name="Gile G.H."/>
            <person name="Hirakawa Y."/>
            <person name="Hopkins J.F."/>
            <person name="Kuo A."/>
            <person name="Rensing S.A."/>
            <person name="Schmutz J."/>
            <person name="Symeonidi A."/>
            <person name="Elias M."/>
            <person name="Eveleigh R.J."/>
            <person name="Herman E.K."/>
            <person name="Klute M.J."/>
            <person name="Nakayama T."/>
            <person name="Obornik M."/>
            <person name="Reyes-Prieto A."/>
            <person name="Armbrust E.V."/>
            <person name="Aves S.J."/>
            <person name="Beiko R.G."/>
            <person name="Coutinho P."/>
            <person name="Dacks J.B."/>
            <person name="Durnford D.G."/>
            <person name="Fast N.M."/>
            <person name="Green B.R."/>
            <person name="Grisdale C.J."/>
            <person name="Hempel F."/>
            <person name="Henrissat B."/>
            <person name="Hoppner M.P."/>
            <person name="Ishida K."/>
            <person name="Kim E."/>
            <person name="Koreny L."/>
            <person name="Kroth P.G."/>
            <person name="Liu Y."/>
            <person name="Malik S.B."/>
            <person name="Maier U.G."/>
            <person name="McRose D."/>
            <person name="Mock T."/>
            <person name="Neilson J.A."/>
            <person name="Onodera N.T."/>
            <person name="Poole A.M."/>
            <person name="Pritham E.J."/>
            <person name="Richards T.A."/>
            <person name="Rocap G."/>
            <person name="Roy S.W."/>
            <person name="Sarai C."/>
            <person name="Schaack S."/>
            <person name="Shirato S."/>
            <person name="Slamovits C.H."/>
            <person name="Spencer D.F."/>
            <person name="Suzuki S."/>
            <person name="Worden A.Z."/>
            <person name="Zauner S."/>
            <person name="Barry K."/>
            <person name="Bell C."/>
            <person name="Bharti A.K."/>
            <person name="Crow J.A."/>
            <person name="Grimwood J."/>
            <person name="Kramer R."/>
            <person name="Lindquist E."/>
            <person name="Lucas S."/>
            <person name="Salamov A."/>
            <person name="McFadden G.I."/>
            <person name="Lane C.E."/>
            <person name="Keeling P.J."/>
            <person name="Gray M.W."/>
            <person name="Grigoriev I.V."/>
            <person name="Archibald J.M."/>
        </authorList>
    </citation>
    <scope>NUCLEOTIDE SEQUENCE</scope>
    <source>
        <strain evidence="6 8">CCMP2712</strain>
    </source>
</reference>
<keyword evidence="2" id="KW-0245">EGF-like domain</keyword>
<feature type="disulfide bond" evidence="2">
    <location>
        <begin position="88"/>
        <end position="97"/>
    </location>
</feature>
<proteinExistence type="predicted"/>
<dbReference type="OrthoDB" id="409374at2759"/>
<feature type="chain" id="PRO_5008770630" description="EGF-like domain-containing protein" evidence="4">
    <location>
        <begin position="25"/>
        <end position="367"/>
    </location>
</feature>
<dbReference type="PaxDb" id="55529-EKX40713"/>
<dbReference type="InterPro" id="IPR052108">
    <property type="entry name" value="MEGF/SIB"/>
</dbReference>
<dbReference type="Pfam" id="PF07974">
    <property type="entry name" value="EGF_2"/>
    <property type="match status" value="1"/>
</dbReference>
<name>L1IWR3_GUITC</name>
<keyword evidence="3" id="KW-0812">Transmembrane</keyword>
<keyword evidence="1 2" id="KW-1015">Disulfide bond</keyword>
<feature type="transmembrane region" description="Helical" evidence="3">
    <location>
        <begin position="169"/>
        <end position="190"/>
    </location>
</feature>
<dbReference type="SUPFAM" id="SSF57196">
    <property type="entry name" value="EGF/Laminin"/>
    <property type="match status" value="1"/>
</dbReference>
<dbReference type="InterPro" id="IPR013111">
    <property type="entry name" value="EGF_extracell"/>
</dbReference>
<keyword evidence="8" id="KW-1185">Reference proteome</keyword>
<feature type="signal peptide" evidence="4">
    <location>
        <begin position="1"/>
        <end position="24"/>
    </location>
</feature>
<dbReference type="EMBL" id="JH993029">
    <property type="protein sequence ID" value="EKX40713.1"/>
    <property type="molecule type" value="Genomic_DNA"/>
</dbReference>
<dbReference type="SMART" id="SM00181">
    <property type="entry name" value="EGF"/>
    <property type="match status" value="3"/>
</dbReference>
<sequence length="367" mass="41164">MLYMMDFPLYTLFFISLIENGSRAAALDSTCLSIDGTICFNRGSCIDGRCQCQTGYGGTDCSMRCPTDIYLNPCSARGTCSNTGNCVCSAGWTGFKCEFECPGGFMNPCSGKGACKSDGFKSFCECLSNIPDNFTVAYTGRSCELPVFNESSSILGVVHDGDTATGIKLVLAVVPVMITLFAMFGLCTFYKKRQAVLFIILEDLVGYVRRLFQKSEQEEDLDESVHSPEKEDVTFEEYELEVKDDMVLKSFSSIPAYLPGRFLHLGAVKLGLQQLDLDQYLSAAGVTRVQRAIRSIREVHEFEDRTTDRLTEYKMYVLEAQRTRAVLYCKEAPIDAAFRYLKIVDLPGRPNFSSERRRFRKRKLSNE</sequence>
<protein>
    <recommendedName>
        <fullName evidence="5">EGF-like domain-containing protein</fullName>
    </recommendedName>
</protein>
<dbReference type="PANTHER" id="PTHR24035">
    <property type="entry name" value="MULTIPLE EPIDERMAL GROWTH FACTOR-LIKE DOMAINS PROTEIN"/>
    <property type="match status" value="1"/>
</dbReference>
<evidence type="ECO:0000256" key="1">
    <source>
        <dbReference type="ARBA" id="ARBA00023157"/>
    </source>
</evidence>
<dbReference type="HOGENOM" id="CLU_755345_0_0_1"/>
<reference evidence="7" key="3">
    <citation type="submission" date="2015-06" db="UniProtKB">
        <authorList>
            <consortium name="EnsemblProtists"/>
        </authorList>
    </citation>
    <scope>IDENTIFICATION</scope>
</reference>
<organism evidence="6">
    <name type="scientific">Guillardia theta (strain CCMP2712)</name>
    <name type="common">Cryptophyte</name>
    <dbReference type="NCBI Taxonomy" id="905079"/>
    <lineage>
        <taxon>Eukaryota</taxon>
        <taxon>Cryptophyceae</taxon>
        <taxon>Pyrenomonadales</taxon>
        <taxon>Geminigeraceae</taxon>
        <taxon>Guillardia</taxon>
    </lineage>
</organism>
<keyword evidence="3" id="KW-1133">Transmembrane helix</keyword>
<keyword evidence="3" id="KW-0472">Membrane</keyword>
<evidence type="ECO:0000256" key="4">
    <source>
        <dbReference type="SAM" id="SignalP"/>
    </source>
</evidence>
<dbReference type="PANTHER" id="PTHR24035:SF109">
    <property type="entry name" value="PROTEIN DRAPER"/>
    <property type="match status" value="1"/>
</dbReference>